<proteinExistence type="predicted"/>
<feature type="non-terminal residue" evidence="1">
    <location>
        <position position="1"/>
    </location>
</feature>
<keyword evidence="2" id="KW-1185">Reference proteome</keyword>
<name>A0ACA9P8S3_9GLOM</name>
<comment type="caution">
    <text evidence="1">The sequence shown here is derived from an EMBL/GenBank/DDBJ whole genome shotgun (WGS) entry which is preliminary data.</text>
</comment>
<accession>A0ACA9P8S3</accession>
<protein>
    <submittedName>
        <fullName evidence="1">3807_t:CDS:1</fullName>
    </submittedName>
</protein>
<dbReference type="EMBL" id="CAJVPU010024943">
    <property type="protein sequence ID" value="CAG8694260.1"/>
    <property type="molecule type" value="Genomic_DNA"/>
</dbReference>
<sequence>LIQSVELNQCYVTISIVKENVKIMKAMPFRFNKDNSEFKTQ</sequence>
<gene>
    <name evidence="1" type="ORF">DHETER_LOCUS11414</name>
</gene>
<evidence type="ECO:0000313" key="2">
    <source>
        <dbReference type="Proteomes" id="UP000789702"/>
    </source>
</evidence>
<evidence type="ECO:0000313" key="1">
    <source>
        <dbReference type="EMBL" id="CAG8694260.1"/>
    </source>
</evidence>
<organism evidence="1 2">
    <name type="scientific">Dentiscutata heterogama</name>
    <dbReference type="NCBI Taxonomy" id="1316150"/>
    <lineage>
        <taxon>Eukaryota</taxon>
        <taxon>Fungi</taxon>
        <taxon>Fungi incertae sedis</taxon>
        <taxon>Mucoromycota</taxon>
        <taxon>Glomeromycotina</taxon>
        <taxon>Glomeromycetes</taxon>
        <taxon>Diversisporales</taxon>
        <taxon>Gigasporaceae</taxon>
        <taxon>Dentiscutata</taxon>
    </lineage>
</organism>
<dbReference type="Proteomes" id="UP000789702">
    <property type="component" value="Unassembled WGS sequence"/>
</dbReference>
<reference evidence="1" key="1">
    <citation type="submission" date="2021-06" db="EMBL/GenBank/DDBJ databases">
        <authorList>
            <person name="Kallberg Y."/>
            <person name="Tangrot J."/>
            <person name="Rosling A."/>
        </authorList>
    </citation>
    <scope>NUCLEOTIDE SEQUENCE</scope>
    <source>
        <strain evidence="1">IL203A</strain>
    </source>
</reference>